<name>A0A6N6MLJ1_9HYPH</name>
<comment type="caution">
    <text evidence="1">The sequence shown here is derived from an EMBL/GenBank/DDBJ whole genome shotgun (WGS) entry which is preliminary data.</text>
</comment>
<dbReference type="RefSeq" id="WP_150965425.1">
    <property type="nucleotide sequence ID" value="NZ_VZZJ01000020.1"/>
</dbReference>
<evidence type="ECO:0000313" key="2">
    <source>
        <dbReference type="Proteomes" id="UP000441523"/>
    </source>
</evidence>
<organism evidence="1 2">
    <name type="scientific">Methylobacterium planeticum</name>
    <dbReference type="NCBI Taxonomy" id="2615211"/>
    <lineage>
        <taxon>Bacteria</taxon>
        <taxon>Pseudomonadati</taxon>
        <taxon>Pseudomonadota</taxon>
        <taxon>Alphaproteobacteria</taxon>
        <taxon>Hyphomicrobiales</taxon>
        <taxon>Methylobacteriaceae</taxon>
        <taxon>Methylobacterium</taxon>
    </lineage>
</organism>
<protein>
    <submittedName>
        <fullName evidence="1">Uncharacterized protein</fullName>
    </submittedName>
</protein>
<proteinExistence type="predicted"/>
<gene>
    <name evidence="1" type="ORF">F6X51_19905</name>
</gene>
<keyword evidence="2" id="KW-1185">Reference proteome</keyword>
<dbReference type="EMBL" id="VZZJ01000020">
    <property type="protein sequence ID" value="KAB1071167.1"/>
    <property type="molecule type" value="Genomic_DNA"/>
</dbReference>
<evidence type="ECO:0000313" key="1">
    <source>
        <dbReference type="EMBL" id="KAB1071167.1"/>
    </source>
</evidence>
<dbReference type="Proteomes" id="UP000441523">
    <property type="component" value="Unassembled WGS sequence"/>
</dbReference>
<reference evidence="1 2" key="1">
    <citation type="submission" date="2019-09" db="EMBL/GenBank/DDBJ databases">
        <title>YIM 132548 draft genome.</title>
        <authorList>
            <person name="Jiang L."/>
        </authorList>
    </citation>
    <scope>NUCLEOTIDE SEQUENCE [LARGE SCALE GENOMIC DNA]</scope>
    <source>
        <strain evidence="1 2">YIM 132548</strain>
    </source>
</reference>
<dbReference type="AlphaFoldDB" id="A0A6N6MLJ1"/>
<accession>A0A6N6MLJ1</accession>
<sequence length="66" mass="7472">MAISVRYYVFEEAGPLRHVPRRVSDGLYAGEDTIPAYASTQQRIAEVIVENEDGKPARLFDARGRY</sequence>